<dbReference type="AlphaFoldDB" id="A0A1R3GHE4"/>
<evidence type="ECO:0000313" key="2">
    <source>
        <dbReference type="Proteomes" id="UP000187203"/>
    </source>
</evidence>
<reference evidence="2" key="1">
    <citation type="submission" date="2013-09" db="EMBL/GenBank/DDBJ databases">
        <title>Corchorus olitorius genome sequencing.</title>
        <authorList>
            <person name="Alam M."/>
            <person name="Haque M.S."/>
            <person name="Islam M.S."/>
            <person name="Emdad E.M."/>
            <person name="Islam M.M."/>
            <person name="Ahmed B."/>
            <person name="Halim A."/>
            <person name="Hossen Q.M.M."/>
            <person name="Hossain M.Z."/>
            <person name="Ahmed R."/>
            <person name="Khan M.M."/>
            <person name="Islam R."/>
            <person name="Rashid M.M."/>
            <person name="Khan S.A."/>
            <person name="Rahman M.S."/>
            <person name="Alam M."/>
            <person name="Yahiya A.S."/>
            <person name="Khan M.S."/>
            <person name="Azam M.S."/>
            <person name="Haque T."/>
            <person name="Lashkar M.Z.H."/>
            <person name="Akhand A.I."/>
            <person name="Morshed G."/>
            <person name="Roy S."/>
            <person name="Uddin K.S."/>
            <person name="Rabeya T."/>
            <person name="Hossain A.S."/>
            <person name="Chowdhury A."/>
            <person name="Snigdha A.R."/>
            <person name="Mortoza M.S."/>
            <person name="Matin S.A."/>
            <person name="Hoque S.M.E."/>
            <person name="Islam M.K."/>
            <person name="Roy D.K."/>
            <person name="Haider R."/>
            <person name="Moosa M.M."/>
            <person name="Elias S.M."/>
            <person name="Hasan A.M."/>
            <person name="Jahan S."/>
            <person name="Shafiuddin M."/>
            <person name="Mahmood N."/>
            <person name="Shommy N.S."/>
        </authorList>
    </citation>
    <scope>NUCLEOTIDE SEQUENCE [LARGE SCALE GENOMIC DNA]</scope>
    <source>
        <strain evidence="2">cv. O-4</strain>
    </source>
</reference>
<organism evidence="1 2">
    <name type="scientific">Corchorus olitorius</name>
    <dbReference type="NCBI Taxonomy" id="93759"/>
    <lineage>
        <taxon>Eukaryota</taxon>
        <taxon>Viridiplantae</taxon>
        <taxon>Streptophyta</taxon>
        <taxon>Embryophyta</taxon>
        <taxon>Tracheophyta</taxon>
        <taxon>Spermatophyta</taxon>
        <taxon>Magnoliopsida</taxon>
        <taxon>eudicotyledons</taxon>
        <taxon>Gunneridae</taxon>
        <taxon>Pentapetalae</taxon>
        <taxon>rosids</taxon>
        <taxon>malvids</taxon>
        <taxon>Malvales</taxon>
        <taxon>Malvaceae</taxon>
        <taxon>Grewioideae</taxon>
        <taxon>Apeibeae</taxon>
        <taxon>Corchorus</taxon>
    </lineage>
</organism>
<name>A0A1R3GHE4_9ROSI</name>
<sequence>MAWKVLTLVDQEEVMGQAILLNQSMHYARIIIMNAFHLAAFWRQTTDRLKSGLKFQLRLRAFLLA</sequence>
<evidence type="ECO:0000313" key="1">
    <source>
        <dbReference type="EMBL" id="OMO57469.1"/>
    </source>
</evidence>
<protein>
    <submittedName>
        <fullName evidence="1">Uncharacterized protein</fullName>
    </submittedName>
</protein>
<proteinExistence type="predicted"/>
<dbReference type="EMBL" id="AWUE01022531">
    <property type="protein sequence ID" value="OMO57469.1"/>
    <property type="molecule type" value="Genomic_DNA"/>
</dbReference>
<dbReference type="Proteomes" id="UP000187203">
    <property type="component" value="Unassembled WGS sequence"/>
</dbReference>
<comment type="caution">
    <text evidence="1">The sequence shown here is derived from an EMBL/GenBank/DDBJ whole genome shotgun (WGS) entry which is preliminary data.</text>
</comment>
<keyword evidence="2" id="KW-1185">Reference proteome</keyword>
<accession>A0A1R3GHE4</accession>
<gene>
    <name evidence="1" type="ORF">COLO4_35338</name>
</gene>